<dbReference type="InterPro" id="IPR013587">
    <property type="entry name" value="Nitrate/nitrite_sensing"/>
</dbReference>
<dbReference type="GO" id="GO:0004673">
    <property type="term" value="F:protein histidine kinase activity"/>
    <property type="evidence" value="ECO:0007669"/>
    <property type="project" value="UniProtKB-EC"/>
</dbReference>
<dbReference type="EC" id="2.7.13.3" evidence="2"/>
<dbReference type="PANTHER" id="PTHR45436:SF5">
    <property type="entry name" value="SENSOR HISTIDINE KINASE TRCS"/>
    <property type="match status" value="1"/>
</dbReference>
<dbReference type="InterPro" id="IPR050428">
    <property type="entry name" value="TCS_sensor_his_kinase"/>
</dbReference>
<organism evidence="8 9">
    <name type="scientific">Actinacidiphila oryziradicis</name>
    <dbReference type="NCBI Taxonomy" id="2571141"/>
    <lineage>
        <taxon>Bacteria</taxon>
        <taxon>Bacillati</taxon>
        <taxon>Actinomycetota</taxon>
        <taxon>Actinomycetes</taxon>
        <taxon>Kitasatosporales</taxon>
        <taxon>Streptomycetaceae</taxon>
        <taxon>Actinacidiphila</taxon>
    </lineage>
</organism>
<evidence type="ECO:0000256" key="2">
    <source>
        <dbReference type="ARBA" id="ARBA00012438"/>
    </source>
</evidence>
<dbReference type="GO" id="GO:0000160">
    <property type="term" value="P:phosphorelay signal transduction system"/>
    <property type="evidence" value="ECO:0007669"/>
    <property type="project" value="TreeGrafter"/>
</dbReference>
<keyword evidence="6" id="KW-0472">Membrane</keyword>
<reference evidence="8 9" key="1">
    <citation type="submission" date="2019-04" db="EMBL/GenBank/DDBJ databases">
        <title>Streptomyces oryziradicis sp. nov., a novel actinomycete isolated from rhizosphere soil of rice (Oryza sativa L.).</title>
        <authorList>
            <person name="Li C."/>
        </authorList>
    </citation>
    <scope>NUCLEOTIDE SEQUENCE [LARGE SCALE GENOMIC DNA]</scope>
    <source>
        <strain evidence="8 9">NEAU-C40</strain>
    </source>
</reference>
<keyword evidence="6" id="KW-1133">Transmembrane helix</keyword>
<protein>
    <recommendedName>
        <fullName evidence="2">histidine kinase</fullName>
        <ecNumber evidence="2">2.7.13.3</ecNumber>
    </recommendedName>
</protein>
<dbReference type="Proteomes" id="UP000305778">
    <property type="component" value="Unassembled WGS sequence"/>
</dbReference>
<dbReference type="PANTHER" id="PTHR45436">
    <property type="entry name" value="SENSOR HISTIDINE KINASE YKOH"/>
    <property type="match status" value="1"/>
</dbReference>
<accession>A0A4U0SJB8</accession>
<dbReference type="OrthoDB" id="3502710at2"/>
<evidence type="ECO:0000256" key="1">
    <source>
        <dbReference type="ARBA" id="ARBA00000085"/>
    </source>
</evidence>
<dbReference type="Gene3D" id="3.30.565.10">
    <property type="entry name" value="Histidine kinase-like ATPase, C-terminal domain"/>
    <property type="match status" value="1"/>
</dbReference>
<dbReference type="SMART" id="SM00387">
    <property type="entry name" value="HATPase_c"/>
    <property type="match status" value="1"/>
</dbReference>
<dbReference type="EMBL" id="SUMC01000018">
    <property type="protein sequence ID" value="TKA09890.1"/>
    <property type="molecule type" value="Genomic_DNA"/>
</dbReference>
<dbReference type="Gene3D" id="6.10.340.10">
    <property type="match status" value="1"/>
</dbReference>
<keyword evidence="4" id="KW-0808">Transferase</keyword>
<dbReference type="InterPro" id="IPR003594">
    <property type="entry name" value="HATPase_dom"/>
</dbReference>
<feature type="transmembrane region" description="Helical" evidence="6">
    <location>
        <begin position="318"/>
        <end position="340"/>
    </location>
</feature>
<evidence type="ECO:0000256" key="5">
    <source>
        <dbReference type="ARBA" id="ARBA00022777"/>
    </source>
</evidence>
<evidence type="ECO:0000256" key="3">
    <source>
        <dbReference type="ARBA" id="ARBA00022553"/>
    </source>
</evidence>
<dbReference type="SUPFAM" id="SSF55874">
    <property type="entry name" value="ATPase domain of HSP90 chaperone/DNA topoisomerase II/histidine kinase"/>
    <property type="match status" value="1"/>
</dbReference>
<keyword evidence="9" id="KW-1185">Reference proteome</keyword>
<comment type="caution">
    <text evidence="8">The sequence shown here is derived from an EMBL/GenBank/DDBJ whole genome shotgun (WGS) entry which is preliminary data.</text>
</comment>
<feature type="transmembrane region" description="Helical" evidence="6">
    <location>
        <begin position="35"/>
        <end position="53"/>
    </location>
</feature>
<dbReference type="GO" id="GO:0005886">
    <property type="term" value="C:plasma membrane"/>
    <property type="evidence" value="ECO:0007669"/>
    <property type="project" value="TreeGrafter"/>
</dbReference>
<keyword evidence="5 8" id="KW-0418">Kinase</keyword>
<dbReference type="AlphaFoldDB" id="A0A4U0SJB8"/>
<gene>
    <name evidence="8" type="ORF">FCI23_19635</name>
</gene>
<name>A0A4U0SJB8_9ACTN</name>
<evidence type="ECO:0000256" key="6">
    <source>
        <dbReference type="SAM" id="Phobius"/>
    </source>
</evidence>
<dbReference type="InterPro" id="IPR036890">
    <property type="entry name" value="HATPase_C_sf"/>
</dbReference>
<keyword evidence="6" id="KW-0812">Transmembrane</keyword>
<proteinExistence type="predicted"/>
<evidence type="ECO:0000256" key="4">
    <source>
        <dbReference type="ARBA" id="ARBA00022679"/>
    </source>
</evidence>
<evidence type="ECO:0000313" key="8">
    <source>
        <dbReference type="EMBL" id="TKA09890.1"/>
    </source>
</evidence>
<comment type="catalytic activity">
    <reaction evidence="1">
        <text>ATP + protein L-histidine = ADP + protein N-phospho-L-histidine.</text>
        <dbReference type="EC" id="2.7.13.3"/>
    </reaction>
</comment>
<keyword evidence="3" id="KW-0597">Phosphoprotein</keyword>
<evidence type="ECO:0000259" key="7">
    <source>
        <dbReference type="SMART" id="SM00387"/>
    </source>
</evidence>
<feature type="domain" description="Histidine kinase/HSP90-like ATPase" evidence="7">
    <location>
        <begin position="522"/>
        <end position="632"/>
    </location>
</feature>
<sequence>MTRWGKPQISSLVRGRTVRNVRTVFGWRTIRGRMAVVLAVPTCLLLVIFVLAVKSQVALYRDASQTRAEIGVSLDIQSLVHELQAERGTTNGLLGGDERYRSQMVSARERVDALRRQLRNEPVVQSTLQQFNLLSGTRADVDSNIADRAKTLRFYTTAITALINADPAADTTTRGDRQLRDGLAAVQALAQAKESAALERSLLNGVFAVGSFRRSEFLQFTEARAVRVAAIDRYRKAATAAERTALDKAFSTPSAKRVDAAETEAEGGADGSALNVDPANWWLATGALDNDLYGVQLGVAGDVSARAQTLSDQATRSLILFHVYAFLAAALVAAATLLAARSITRPLDALAQEADEIARNRLPDTVVRIQSGEIPTPPEPGAAPRRGAREITEVVAALRNVERTAVGLATEQAVLRRNTSESLANLGRRNQGLIRRQLGLITTLENKELDPEALGELFELDHLATRMRRNAESLLVLVDERTPRPRTGTASSLELVQSALGEVEQYRRVAVADIDGCRVRGHAVAELSHLLAELVENALSFSPPDESVDIHGWRDGAEYCLAVIDHGVGMNPADLARSNARLAGEEAFLVAPTRFLGHYVVGRLAGRLGVEVLLSDTPGGGVSALVTLPARLLTADAAEPSFAAAAAAAAKPRTPQQVSSMLNGFRAGVARGESR</sequence>
<evidence type="ECO:0000313" key="9">
    <source>
        <dbReference type="Proteomes" id="UP000305778"/>
    </source>
</evidence>
<dbReference type="Pfam" id="PF02518">
    <property type="entry name" value="HATPase_c"/>
    <property type="match status" value="1"/>
</dbReference>
<dbReference type="Pfam" id="PF08376">
    <property type="entry name" value="NIT"/>
    <property type="match status" value="1"/>
</dbReference>